<feature type="domain" description="PEP-utilising enzyme mobile" evidence="22">
    <location>
        <begin position="152"/>
        <end position="225"/>
    </location>
</feature>
<dbReference type="Gene3D" id="1.10.274.10">
    <property type="entry name" value="PtsI, HPr-binding domain"/>
    <property type="match status" value="1"/>
</dbReference>
<feature type="binding site" evidence="20">
    <location>
        <position position="454"/>
    </location>
    <ligand>
        <name>Mg(2+)</name>
        <dbReference type="ChEBI" id="CHEBI:18420"/>
    </ligand>
</feature>
<keyword evidence="15 17" id="KW-0460">Magnesium</keyword>
<keyword evidence="12 17" id="KW-0598">Phosphotransferase system</keyword>
<evidence type="ECO:0000256" key="15">
    <source>
        <dbReference type="ARBA" id="ARBA00022842"/>
    </source>
</evidence>
<evidence type="ECO:0000256" key="8">
    <source>
        <dbReference type="ARBA" id="ARBA00022448"/>
    </source>
</evidence>
<comment type="function">
    <text evidence="3 17">General (non sugar-specific) component of the phosphoenolpyruvate-dependent sugar phosphotransferase system (sugar PTS). This major carbohydrate active-transport system catalyzes the phosphorylation of incoming sugar substrates concomitantly with their translocation across the cell membrane. Enzyme I transfers the phosphoryl group from phosphoenolpyruvate (PEP) to the phosphoryl carrier protein (HPr).</text>
</comment>
<evidence type="ECO:0000256" key="1">
    <source>
        <dbReference type="ARBA" id="ARBA00000683"/>
    </source>
</evidence>
<evidence type="ECO:0000313" key="25">
    <source>
        <dbReference type="EMBL" id="RXS76107.1"/>
    </source>
</evidence>
<evidence type="ECO:0000256" key="18">
    <source>
        <dbReference type="PIRSR" id="PIRSR000732-1"/>
    </source>
</evidence>
<name>A0A4Q1RJZ0_9FIRM</name>
<gene>
    <name evidence="25" type="primary">ptsP</name>
    <name evidence="25" type="ORF">ETP43_13490</name>
</gene>
<feature type="binding site" evidence="20">
    <location>
        <position position="430"/>
    </location>
    <ligand>
        <name>Mg(2+)</name>
        <dbReference type="ChEBI" id="CHEBI:18420"/>
    </ligand>
</feature>
<dbReference type="GO" id="GO:0046872">
    <property type="term" value="F:metal ion binding"/>
    <property type="evidence" value="ECO:0007669"/>
    <property type="project" value="UniProtKB-KW"/>
</dbReference>
<keyword evidence="9 17" id="KW-0963">Cytoplasm</keyword>
<evidence type="ECO:0000256" key="3">
    <source>
        <dbReference type="ARBA" id="ARBA00002728"/>
    </source>
</evidence>
<comment type="caution">
    <text evidence="25">The sequence shown here is derived from an EMBL/GenBank/DDBJ whole genome shotgun (WGS) entry which is preliminary data.</text>
</comment>
<feature type="binding site" evidence="19">
    <location>
        <position position="332"/>
    </location>
    <ligand>
        <name>phosphoenolpyruvate</name>
        <dbReference type="ChEBI" id="CHEBI:58702"/>
    </ligand>
</feature>
<dbReference type="InterPro" id="IPR036637">
    <property type="entry name" value="Phosphohistidine_dom_sf"/>
</dbReference>
<dbReference type="PANTHER" id="PTHR46244:SF3">
    <property type="entry name" value="PHOSPHOENOLPYRUVATE-PROTEIN PHOSPHOTRANSFERASE"/>
    <property type="match status" value="1"/>
</dbReference>
<evidence type="ECO:0000256" key="7">
    <source>
        <dbReference type="ARBA" id="ARBA00016544"/>
    </source>
</evidence>
<feature type="active site" description="Tele-phosphohistidine intermediate" evidence="18">
    <location>
        <position position="188"/>
    </location>
</feature>
<evidence type="ECO:0000259" key="24">
    <source>
        <dbReference type="Pfam" id="PF05524"/>
    </source>
</evidence>
<feature type="domain" description="Phosphotransferase system enzyme I N-terminal" evidence="24">
    <location>
        <begin position="6"/>
        <end position="126"/>
    </location>
</feature>
<keyword evidence="11 17" id="KW-0808">Transferase</keyword>
<dbReference type="Pfam" id="PF00391">
    <property type="entry name" value="PEP-utilizers"/>
    <property type="match status" value="1"/>
</dbReference>
<dbReference type="SUPFAM" id="SSF47831">
    <property type="entry name" value="Enzyme I of the PEP:sugar phosphotransferase system HPr-binding (sub)domain"/>
    <property type="match status" value="1"/>
</dbReference>
<evidence type="ECO:0000259" key="22">
    <source>
        <dbReference type="Pfam" id="PF00391"/>
    </source>
</evidence>
<evidence type="ECO:0000256" key="19">
    <source>
        <dbReference type="PIRSR" id="PIRSR000732-2"/>
    </source>
</evidence>
<keyword evidence="10 17" id="KW-0762">Sugar transport</keyword>
<keyword evidence="8 17" id="KW-0813">Transport</keyword>
<proteinExistence type="inferred from homology"/>
<dbReference type="InterPro" id="IPR008731">
    <property type="entry name" value="PTS_EIN"/>
</dbReference>
<feature type="domain" description="PEP-utilising enzyme C-terminal" evidence="23">
    <location>
        <begin position="253"/>
        <end position="539"/>
    </location>
</feature>
<evidence type="ECO:0000256" key="4">
    <source>
        <dbReference type="ARBA" id="ARBA00004496"/>
    </source>
</evidence>
<dbReference type="AlphaFoldDB" id="A0A4Q1RJZ0"/>
<evidence type="ECO:0000256" key="21">
    <source>
        <dbReference type="SAM" id="Coils"/>
    </source>
</evidence>
<dbReference type="Pfam" id="PF05524">
    <property type="entry name" value="PEP-utilisers_N"/>
    <property type="match status" value="1"/>
</dbReference>
<evidence type="ECO:0000256" key="17">
    <source>
        <dbReference type="PIRNR" id="PIRNR000732"/>
    </source>
</evidence>
<evidence type="ECO:0000259" key="23">
    <source>
        <dbReference type="Pfam" id="PF02896"/>
    </source>
</evidence>
<feature type="coiled-coil region" evidence="21">
    <location>
        <begin position="235"/>
        <end position="262"/>
    </location>
</feature>
<dbReference type="InterPro" id="IPR050499">
    <property type="entry name" value="PEP-utilizing_PTS_enzyme"/>
</dbReference>
<evidence type="ECO:0000256" key="6">
    <source>
        <dbReference type="ARBA" id="ARBA00012232"/>
    </source>
</evidence>
<evidence type="ECO:0000256" key="2">
    <source>
        <dbReference type="ARBA" id="ARBA00001946"/>
    </source>
</evidence>
<organism evidence="25 26">
    <name type="scientific">Blautia faecicola</name>
    <dbReference type="NCBI Taxonomy" id="2509240"/>
    <lineage>
        <taxon>Bacteria</taxon>
        <taxon>Bacillati</taxon>
        <taxon>Bacillota</taxon>
        <taxon>Clostridia</taxon>
        <taxon>Lachnospirales</taxon>
        <taxon>Lachnospiraceae</taxon>
        <taxon>Blautia</taxon>
    </lineage>
</organism>
<dbReference type="InterPro" id="IPR036618">
    <property type="entry name" value="PtsI_HPr-bd_sf"/>
</dbReference>
<dbReference type="GO" id="GO:0008965">
    <property type="term" value="F:phosphoenolpyruvate-protein phosphotransferase activity"/>
    <property type="evidence" value="ECO:0007669"/>
    <property type="project" value="UniProtKB-EC"/>
</dbReference>
<reference evidence="25 26" key="1">
    <citation type="submission" date="2019-01" db="EMBL/GenBank/DDBJ databases">
        <title>Blautia sp. nov. KGMB01111 isolated human feces.</title>
        <authorList>
            <person name="Park J.-E."/>
            <person name="Kim J.-S."/>
            <person name="Park S.-H."/>
        </authorList>
    </citation>
    <scope>NUCLEOTIDE SEQUENCE [LARGE SCALE GENOMIC DNA]</scope>
    <source>
        <strain evidence="25 26">KGMB01111</strain>
    </source>
</reference>
<sequence length="544" mass="60645">MQVYSGKSVFGGIAIGKISVYKKNEQQVKRVRTEDTKGELARYEAAKAAAIEQLQELYQKALKEVGEANAAIFEIHQMMLDDGDYNESVENIIETQKVNAEYAVAVTGDNFAQMFRAMDDDYMRERAADVKDISERVLSVLHGGQKRKVVTDEPVIIVADDLAPSETVQLEKDMVLSFVTVHGSVNSHTAILARTMAIPALIGTEELPLDDTVDGKLAVVDGLNGKIYVEPDAQTLEEMQKRQQAEQEKKELLQLLKGKENVTLDGKKIMLYANIGNIKDLATVIQNDAGGIGLFRSEFIYLEKDNYPTEEEQFSIYKTAVETMAGKRVIIRTLDIGADKQCEYFGMDKEENPALGYRAIRICLTRPEIFKTQLRALFRASAYGNLAIMYPMITSLWEVKKIKEIVEEVKTELTAEQLEFGNPQQGIMIETPAAVMMSGELAKEVDFFSIGTNDLTQYTLAIDRQNPKLDKFYDAHHPAVLSMIRMTVENAHKAGIWAGICGELGADTSLTKEFLAMGVDELSVSPGSILPIRKIILETDTENR</sequence>
<protein>
    <recommendedName>
        <fullName evidence="7 17">Phosphoenolpyruvate-protein phosphotransferase</fullName>
        <ecNumber evidence="6 17">2.7.3.9</ecNumber>
    </recommendedName>
    <alternativeName>
        <fullName evidence="16 17">Phosphotransferase system, enzyme I</fullName>
    </alternativeName>
</protein>
<dbReference type="RefSeq" id="WP_129258621.1">
    <property type="nucleotide sequence ID" value="NZ_SDKC01000001.1"/>
</dbReference>
<evidence type="ECO:0000256" key="16">
    <source>
        <dbReference type="ARBA" id="ARBA00033235"/>
    </source>
</evidence>
<evidence type="ECO:0000256" key="20">
    <source>
        <dbReference type="PIRSR" id="PIRSR000732-3"/>
    </source>
</evidence>
<dbReference type="EC" id="2.7.3.9" evidence="6 17"/>
<evidence type="ECO:0000313" key="26">
    <source>
        <dbReference type="Proteomes" id="UP000290106"/>
    </source>
</evidence>
<dbReference type="PANTHER" id="PTHR46244">
    <property type="entry name" value="PHOSPHOENOLPYRUVATE-PROTEIN PHOSPHOTRANSFERASE"/>
    <property type="match status" value="1"/>
</dbReference>
<dbReference type="InterPro" id="IPR008279">
    <property type="entry name" value="PEP-util_enz_mobile_dom"/>
</dbReference>
<keyword evidence="26" id="KW-1185">Reference proteome</keyword>
<dbReference type="InterPro" id="IPR040442">
    <property type="entry name" value="Pyrv_kinase-like_dom_sf"/>
</dbReference>
<dbReference type="InterPro" id="IPR024692">
    <property type="entry name" value="PTS_EI"/>
</dbReference>
<dbReference type="SUPFAM" id="SSF52009">
    <property type="entry name" value="Phosphohistidine domain"/>
    <property type="match status" value="1"/>
</dbReference>
<comment type="similarity">
    <text evidence="5 17">Belongs to the PEP-utilizing enzyme family.</text>
</comment>
<dbReference type="InterPro" id="IPR006318">
    <property type="entry name" value="PTS_EI-like"/>
</dbReference>
<evidence type="ECO:0000256" key="13">
    <source>
        <dbReference type="ARBA" id="ARBA00022723"/>
    </source>
</evidence>
<dbReference type="NCBIfam" id="TIGR01417">
    <property type="entry name" value="PTS_I_fam"/>
    <property type="match status" value="1"/>
</dbReference>
<dbReference type="GO" id="GO:0009401">
    <property type="term" value="P:phosphoenolpyruvate-dependent sugar phosphotransferase system"/>
    <property type="evidence" value="ECO:0007669"/>
    <property type="project" value="UniProtKB-KW"/>
</dbReference>
<feature type="active site" description="Proton donor" evidence="18">
    <location>
        <position position="501"/>
    </location>
</feature>
<feature type="coiled-coil region" evidence="21">
    <location>
        <begin position="40"/>
        <end position="71"/>
    </location>
</feature>
<accession>A0A4Q1RJZ0</accession>
<feature type="binding site" evidence="19">
    <location>
        <begin position="453"/>
        <end position="454"/>
    </location>
    <ligand>
        <name>phosphoenolpyruvate</name>
        <dbReference type="ChEBI" id="CHEBI:58702"/>
    </ligand>
</feature>
<feature type="binding site" evidence="19">
    <location>
        <position position="464"/>
    </location>
    <ligand>
        <name>phosphoenolpyruvate</name>
        <dbReference type="ChEBI" id="CHEBI:58702"/>
    </ligand>
</feature>
<dbReference type="PRINTS" id="PR01736">
    <property type="entry name" value="PHPHTRNFRASE"/>
</dbReference>
<keyword evidence="14 17" id="KW-0418">Kinase</keyword>
<keyword evidence="25" id="KW-0670">Pyruvate</keyword>
<evidence type="ECO:0000256" key="5">
    <source>
        <dbReference type="ARBA" id="ARBA00007837"/>
    </source>
</evidence>
<comment type="subcellular location">
    <subcellularLocation>
        <location evidence="4 17">Cytoplasm</location>
    </subcellularLocation>
</comment>
<dbReference type="InterPro" id="IPR000121">
    <property type="entry name" value="PEP_util_C"/>
</dbReference>
<dbReference type="Pfam" id="PF02896">
    <property type="entry name" value="PEP-utilizers_C"/>
    <property type="match status" value="1"/>
</dbReference>
<dbReference type="InterPro" id="IPR015813">
    <property type="entry name" value="Pyrv/PenolPyrv_kinase-like_dom"/>
</dbReference>
<evidence type="ECO:0000256" key="12">
    <source>
        <dbReference type="ARBA" id="ARBA00022683"/>
    </source>
</evidence>
<evidence type="ECO:0000256" key="9">
    <source>
        <dbReference type="ARBA" id="ARBA00022490"/>
    </source>
</evidence>
<dbReference type="InterPro" id="IPR023151">
    <property type="entry name" value="PEP_util_CS"/>
</dbReference>
<dbReference type="SUPFAM" id="SSF51621">
    <property type="entry name" value="Phosphoenolpyruvate/pyruvate domain"/>
    <property type="match status" value="1"/>
</dbReference>
<dbReference type="Gene3D" id="3.50.30.10">
    <property type="entry name" value="Phosphohistidine domain"/>
    <property type="match status" value="1"/>
</dbReference>
<dbReference type="GO" id="GO:0005737">
    <property type="term" value="C:cytoplasm"/>
    <property type="evidence" value="ECO:0007669"/>
    <property type="project" value="UniProtKB-SubCell"/>
</dbReference>
<evidence type="ECO:0000256" key="14">
    <source>
        <dbReference type="ARBA" id="ARBA00022777"/>
    </source>
</evidence>
<keyword evidence="13 17" id="KW-0479">Metal-binding</keyword>
<dbReference type="Proteomes" id="UP000290106">
    <property type="component" value="Unassembled WGS sequence"/>
</dbReference>
<evidence type="ECO:0000256" key="11">
    <source>
        <dbReference type="ARBA" id="ARBA00022679"/>
    </source>
</evidence>
<dbReference type="EMBL" id="SDKC01000001">
    <property type="protein sequence ID" value="RXS76107.1"/>
    <property type="molecule type" value="Genomic_DNA"/>
</dbReference>
<comment type="catalytic activity">
    <reaction evidence="1 17">
        <text>L-histidyl-[protein] + phosphoenolpyruvate = N(pros)-phospho-L-histidyl-[protein] + pyruvate</text>
        <dbReference type="Rhea" id="RHEA:23880"/>
        <dbReference type="Rhea" id="RHEA-COMP:9745"/>
        <dbReference type="Rhea" id="RHEA-COMP:9746"/>
        <dbReference type="ChEBI" id="CHEBI:15361"/>
        <dbReference type="ChEBI" id="CHEBI:29979"/>
        <dbReference type="ChEBI" id="CHEBI:58702"/>
        <dbReference type="ChEBI" id="CHEBI:64837"/>
        <dbReference type="EC" id="2.7.3.9"/>
    </reaction>
</comment>
<feature type="binding site" evidence="19">
    <location>
        <position position="296"/>
    </location>
    <ligand>
        <name>phosphoenolpyruvate</name>
        <dbReference type="ChEBI" id="CHEBI:58702"/>
    </ligand>
</feature>
<dbReference type="OrthoDB" id="9765468at2"/>
<dbReference type="PROSITE" id="PS00742">
    <property type="entry name" value="PEP_ENZYMES_2"/>
    <property type="match status" value="1"/>
</dbReference>
<dbReference type="PIRSF" id="PIRSF000732">
    <property type="entry name" value="PTS_enzyme_I"/>
    <property type="match status" value="1"/>
</dbReference>
<evidence type="ECO:0000256" key="10">
    <source>
        <dbReference type="ARBA" id="ARBA00022597"/>
    </source>
</evidence>
<keyword evidence="21" id="KW-0175">Coiled coil</keyword>
<dbReference type="GO" id="GO:0016301">
    <property type="term" value="F:kinase activity"/>
    <property type="evidence" value="ECO:0007669"/>
    <property type="project" value="UniProtKB-KW"/>
</dbReference>
<comment type="cofactor">
    <cofactor evidence="2 17 20">
        <name>Mg(2+)</name>
        <dbReference type="ChEBI" id="CHEBI:18420"/>
    </cofactor>
</comment>
<dbReference type="Gene3D" id="3.20.20.60">
    <property type="entry name" value="Phosphoenolpyruvate-binding domains"/>
    <property type="match status" value="1"/>
</dbReference>